<reference evidence="8" key="2">
    <citation type="submission" date="2011-02" db="EMBL/GenBank/DDBJ databases">
        <authorList>
            <person name="MacLean D."/>
        </authorList>
    </citation>
    <scope>NUCLEOTIDE SEQUENCE</scope>
</reference>
<dbReference type="PANTHER" id="PTHR12308">
    <property type="entry name" value="ANOCTAMIN"/>
    <property type="match status" value="1"/>
</dbReference>
<feature type="domain" description="Anoctamin transmembrane" evidence="7">
    <location>
        <begin position="327"/>
        <end position="888"/>
    </location>
</feature>
<name>F0W2N4_9STRA</name>
<evidence type="ECO:0000256" key="2">
    <source>
        <dbReference type="ARBA" id="ARBA00022692"/>
    </source>
</evidence>
<feature type="compositionally biased region" description="Polar residues" evidence="5">
    <location>
        <begin position="91"/>
        <end position="111"/>
    </location>
</feature>
<dbReference type="AlphaFoldDB" id="F0W2N4"/>
<feature type="compositionally biased region" description="Polar residues" evidence="5">
    <location>
        <begin position="10"/>
        <end position="20"/>
    </location>
</feature>
<evidence type="ECO:0000256" key="3">
    <source>
        <dbReference type="ARBA" id="ARBA00022989"/>
    </source>
</evidence>
<keyword evidence="4 6" id="KW-0472">Membrane</keyword>
<evidence type="ECO:0000313" key="8">
    <source>
        <dbReference type="EMBL" id="CCA15320.1"/>
    </source>
</evidence>
<dbReference type="Pfam" id="PF04547">
    <property type="entry name" value="Anoctamin"/>
    <property type="match status" value="1"/>
</dbReference>
<feature type="compositionally biased region" description="Low complexity" evidence="5">
    <location>
        <begin position="21"/>
        <end position="44"/>
    </location>
</feature>
<proteinExistence type="predicted"/>
<evidence type="ECO:0000256" key="4">
    <source>
        <dbReference type="ARBA" id="ARBA00023136"/>
    </source>
</evidence>
<feature type="region of interest" description="Disordered" evidence="5">
    <location>
        <begin position="91"/>
        <end position="136"/>
    </location>
</feature>
<protein>
    <submittedName>
        <fullName evidence="8">Transmembrane protein putative</fullName>
    </submittedName>
</protein>
<feature type="transmembrane region" description="Helical" evidence="6">
    <location>
        <begin position="368"/>
        <end position="389"/>
    </location>
</feature>
<evidence type="ECO:0000256" key="5">
    <source>
        <dbReference type="SAM" id="MobiDB-lite"/>
    </source>
</evidence>
<dbReference type="EMBL" id="FR824055">
    <property type="protein sequence ID" value="CCA15320.1"/>
    <property type="molecule type" value="Genomic_DNA"/>
</dbReference>
<evidence type="ECO:0000256" key="6">
    <source>
        <dbReference type="SAM" id="Phobius"/>
    </source>
</evidence>
<dbReference type="PANTHER" id="PTHR12308:SF73">
    <property type="entry name" value="ANOCTAMIN"/>
    <property type="match status" value="1"/>
</dbReference>
<sequence length="931" mass="105708">MHTPPLYYQPNGSSPSRSFESNTTDTPNSSSSEASSRQQFAQSQVDPTSVHILPSINPVSERCTTKPTIDIDAALESSKLPGFLYPATATPSFQLPKTPPMQSTTIPLQETNSAPSSSSNIAPFSGQKANSEPSLTPEYKPKYEFALILSNKVTSPRILARSGLDSTGRQQMEIIQRCIGAGLEVAVMSSTLCSRKFMVLLLRPTPSRLQIEKNRLILERWLQIGAVGQVPSEIEQLIAASDFGSAIPSDTNLSPAERIQTIARIITSTRNASELNPPGADIVIDGENPHDSIISSCFPLHNQRVSASLHAKSTFWWRHSQTLMDDVRYHYGERVAFYFSFVFFYTRSLLFPAIVGTFLYLFCRWYSTVVYMRALCVFGFFIAIVWGTLTLKAWARQTQILRDTWNVRFFKEADYPNASFRPQSFLNIVDARGNLLFREPYYNSLYRIPAYMQTFLVFALFVIGYIIGTTFFVVWYTATMMAPVCSECRECVRLFSCFETRKPTLFTWRWGYILMQGVLLGISLDVLMYVMAVKLLQYLVIRENHATEAQFQRAMTNRLFLINWVSFFLWFMLIAFGMVPFGKDIEAFLATRLHSSHFSVDWENGVIDMSTALVTPLLFTQALNLLMDTAIPSVLKKHKSWASQHFARATRSNPADTLLALAEYHASFEPLAMKLADESLDLQARIELHMMTPIRIPWIEKELGIAIHTVERLENDTCFMTADHVLEESRLEPYNPFPDYLRMVIQFVSGREEEYKMLKVFCRAAFVNNVVHVRNCLVKLLVLRRRPVPRKANSIGQWEKMLMITLILAVFVVAGLICASSGELEVFVSSCAKKRRREFSMTPDFGCLRSSTRFLVALVMEHVALLVVYFLRDSISNTPISIRTSFQRKKELIRRAICGRHDVSIEAVALRELRELYSGVGGDCVLRRGIS</sequence>
<dbReference type="InterPro" id="IPR049452">
    <property type="entry name" value="Anoctamin_TM"/>
</dbReference>
<feature type="region of interest" description="Disordered" evidence="5">
    <location>
        <begin position="1"/>
        <end position="52"/>
    </location>
</feature>
<feature type="transmembrane region" description="Helical" evidence="6">
    <location>
        <begin position="510"/>
        <end position="532"/>
    </location>
</feature>
<organism evidence="8">
    <name type="scientific">Albugo laibachii Nc14</name>
    <dbReference type="NCBI Taxonomy" id="890382"/>
    <lineage>
        <taxon>Eukaryota</taxon>
        <taxon>Sar</taxon>
        <taxon>Stramenopiles</taxon>
        <taxon>Oomycota</taxon>
        <taxon>Peronosporomycetes</taxon>
        <taxon>Albuginales</taxon>
        <taxon>Albuginaceae</taxon>
        <taxon>Albugo</taxon>
    </lineage>
</organism>
<feature type="transmembrane region" description="Helical" evidence="6">
    <location>
        <begin position="335"/>
        <end position="362"/>
    </location>
</feature>
<keyword evidence="3 6" id="KW-1133">Transmembrane helix</keyword>
<evidence type="ECO:0000259" key="7">
    <source>
        <dbReference type="Pfam" id="PF04547"/>
    </source>
</evidence>
<feature type="transmembrane region" description="Helical" evidence="6">
    <location>
        <begin position="455"/>
        <end position="476"/>
    </location>
</feature>
<feature type="transmembrane region" description="Helical" evidence="6">
    <location>
        <begin position="801"/>
        <end position="822"/>
    </location>
</feature>
<feature type="compositionally biased region" description="Low complexity" evidence="5">
    <location>
        <begin position="112"/>
        <end position="125"/>
    </location>
</feature>
<gene>
    <name evidence="8" type="primary">AlNc14C10G1279</name>
    <name evidence="8" type="ORF">ALNC14_014630</name>
</gene>
<feature type="transmembrane region" description="Helical" evidence="6">
    <location>
        <begin position="559"/>
        <end position="579"/>
    </location>
</feature>
<dbReference type="GO" id="GO:0005254">
    <property type="term" value="F:chloride channel activity"/>
    <property type="evidence" value="ECO:0007669"/>
    <property type="project" value="TreeGrafter"/>
</dbReference>
<dbReference type="GO" id="GO:0016020">
    <property type="term" value="C:membrane"/>
    <property type="evidence" value="ECO:0007669"/>
    <property type="project" value="UniProtKB-SubCell"/>
</dbReference>
<dbReference type="HOGENOM" id="CLU_311368_0_0_1"/>
<accession>F0W2N4</accession>
<comment type="subcellular location">
    <subcellularLocation>
        <location evidence="1">Membrane</location>
        <topology evidence="1">Multi-pass membrane protein</topology>
    </subcellularLocation>
</comment>
<dbReference type="InterPro" id="IPR007632">
    <property type="entry name" value="Anoctamin"/>
</dbReference>
<evidence type="ECO:0000256" key="1">
    <source>
        <dbReference type="ARBA" id="ARBA00004141"/>
    </source>
</evidence>
<reference evidence="8" key="1">
    <citation type="journal article" date="2011" name="PLoS Biol.">
        <title>Gene gain and loss during evolution of obligate parasitism in the white rust pathogen of Arabidopsis thaliana.</title>
        <authorList>
            <person name="Kemen E."/>
            <person name="Gardiner A."/>
            <person name="Schultz-Larsen T."/>
            <person name="Kemen A.C."/>
            <person name="Balmuth A.L."/>
            <person name="Robert-Seilaniantz A."/>
            <person name="Bailey K."/>
            <person name="Holub E."/>
            <person name="Studholme D.J."/>
            <person name="Maclean D."/>
            <person name="Jones J.D."/>
        </authorList>
    </citation>
    <scope>NUCLEOTIDE SEQUENCE</scope>
</reference>
<keyword evidence="2 6" id="KW-0812">Transmembrane</keyword>